<accession>A0ABP0TCU7</accession>
<reference evidence="2 3" key="1">
    <citation type="submission" date="2024-02" db="EMBL/GenBank/DDBJ databases">
        <authorList>
            <consortium name="ELIXIR-Norway"/>
            <consortium name="Elixir Norway"/>
        </authorList>
    </citation>
    <scope>NUCLEOTIDE SEQUENCE [LARGE SCALE GENOMIC DNA]</scope>
</reference>
<feature type="region of interest" description="Disordered" evidence="1">
    <location>
        <begin position="1"/>
        <end position="93"/>
    </location>
</feature>
<proteinExistence type="predicted"/>
<evidence type="ECO:0000313" key="2">
    <source>
        <dbReference type="EMBL" id="CAK9192599.1"/>
    </source>
</evidence>
<gene>
    <name evidence="2" type="ORF">CSSPTR1EN2_LOCUS1971</name>
</gene>
<keyword evidence="3" id="KW-1185">Reference proteome</keyword>
<sequence length="93" mass="10473">MGGARPPPHQLALHPPRGSRLRSRRQPPKYAQLPHGRFHLPPSTPRYPQELPPLLPLVRAMSQTLRRPPLPQESPPTSLGSHDRGRHGHLEGY</sequence>
<dbReference type="Proteomes" id="UP001497512">
    <property type="component" value="Chromosome 1"/>
</dbReference>
<evidence type="ECO:0000256" key="1">
    <source>
        <dbReference type="SAM" id="MobiDB-lite"/>
    </source>
</evidence>
<evidence type="ECO:0000313" key="3">
    <source>
        <dbReference type="Proteomes" id="UP001497512"/>
    </source>
</evidence>
<protein>
    <submittedName>
        <fullName evidence="2">Uncharacterized protein</fullName>
    </submittedName>
</protein>
<dbReference type="EMBL" id="OZ019893">
    <property type="protein sequence ID" value="CAK9192599.1"/>
    <property type="molecule type" value="Genomic_DNA"/>
</dbReference>
<name>A0ABP0TCU7_9BRYO</name>
<feature type="compositionally biased region" description="Pro residues" evidence="1">
    <location>
        <begin position="42"/>
        <end position="55"/>
    </location>
</feature>
<feature type="compositionally biased region" description="Basic residues" evidence="1">
    <location>
        <begin position="17"/>
        <end position="27"/>
    </location>
</feature>
<organism evidence="2 3">
    <name type="scientific">Sphagnum troendelagicum</name>
    <dbReference type="NCBI Taxonomy" id="128251"/>
    <lineage>
        <taxon>Eukaryota</taxon>
        <taxon>Viridiplantae</taxon>
        <taxon>Streptophyta</taxon>
        <taxon>Embryophyta</taxon>
        <taxon>Bryophyta</taxon>
        <taxon>Sphagnophytina</taxon>
        <taxon>Sphagnopsida</taxon>
        <taxon>Sphagnales</taxon>
        <taxon>Sphagnaceae</taxon>
        <taxon>Sphagnum</taxon>
    </lineage>
</organism>